<keyword evidence="5" id="KW-1278">Translocase</keyword>
<dbReference type="Pfam" id="PF17912">
    <property type="entry name" value="OB_MalK"/>
    <property type="match status" value="1"/>
</dbReference>
<dbReference type="InterPro" id="IPR008995">
    <property type="entry name" value="Mo/tungstate-bd_C_term_dom"/>
</dbReference>
<dbReference type="Gene3D" id="2.40.50.100">
    <property type="match status" value="1"/>
</dbReference>
<dbReference type="InterPro" id="IPR047641">
    <property type="entry name" value="ABC_transpr_MalK/UgpC-like"/>
</dbReference>
<protein>
    <submittedName>
        <fullName evidence="9">ABC transporter ATP-binding protein</fullName>
    </submittedName>
</protein>
<dbReference type="SUPFAM" id="SSF50331">
    <property type="entry name" value="MOP-like"/>
    <property type="match status" value="1"/>
</dbReference>
<dbReference type="InterPro" id="IPR003439">
    <property type="entry name" value="ABC_transporter-like_ATP-bd"/>
</dbReference>
<dbReference type="PROSITE" id="PS00211">
    <property type="entry name" value="ABC_TRANSPORTER_1"/>
    <property type="match status" value="1"/>
</dbReference>
<dbReference type="GO" id="GO:0005524">
    <property type="term" value="F:ATP binding"/>
    <property type="evidence" value="ECO:0007669"/>
    <property type="project" value="UniProtKB-KW"/>
</dbReference>
<evidence type="ECO:0000256" key="1">
    <source>
        <dbReference type="ARBA" id="ARBA00022448"/>
    </source>
</evidence>
<evidence type="ECO:0000313" key="10">
    <source>
        <dbReference type="Proteomes" id="UP000604475"/>
    </source>
</evidence>
<dbReference type="GO" id="GO:0140359">
    <property type="term" value="F:ABC-type transporter activity"/>
    <property type="evidence" value="ECO:0007669"/>
    <property type="project" value="InterPro"/>
</dbReference>
<dbReference type="GO" id="GO:0055052">
    <property type="term" value="C:ATP-binding cassette (ABC) transporter complex, substrate-binding subunit-containing"/>
    <property type="evidence" value="ECO:0007669"/>
    <property type="project" value="TreeGrafter"/>
</dbReference>
<evidence type="ECO:0000256" key="7">
    <source>
        <dbReference type="SAM" id="MobiDB-lite"/>
    </source>
</evidence>
<dbReference type="EMBL" id="JAEACQ010000163">
    <property type="protein sequence ID" value="MBL7627789.1"/>
    <property type="molecule type" value="Genomic_DNA"/>
</dbReference>
<dbReference type="SMART" id="SM00382">
    <property type="entry name" value="AAA"/>
    <property type="match status" value="1"/>
</dbReference>
<dbReference type="PANTHER" id="PTHR43875:SF15">
    <property type="entry name" value="TREHALOSE IMPORT ATP-BINDING PROTEIN SUGC"/>
    <property type="match status" value="1"/>
</dbReference>
<feature type="domain" description="ABC transporter" evidence="8">
    <location>
        <begin position="4"/>
        <end position="234"/>
    </location>
</feature>
<dbReference type="InterPro" id="IPR015855">
    <property type="entry name" value="ABC_transpr_MalK-like"/>
</dbReference>
<dbReference type="InterPro" id="IPR003593">
    <property type="entry name" value="AAA+_ATPase"/>
</dbReference>
<keyword evidence="10" id="KW-1185">Reference proteome</keyword>
<name>A0A937RI58_9ACTN</name>
<dbReference type="Gene3D" id="3.40.50.300">
    <property type="entry name" value="P-loop containing nucleotide triphosphate hydrolases"/>
    <property type="match status" value="1"/>
</dbReference>
<feature type="region of interest" description="Disordered" evidence="7">
    <location>
        <begin position="376"/>
        <end position="395"/>
    </location>
</feature>
<dbReference type="Proteomes" id="UP000604475">
    <property type="component" value="Unassembled WGS sequence"/>
</dbReference>
<evidence type="ECO:0000313" key="9">
    <source>
        <dbReference type="EMBL" id="MBL7627789.1"/>
    </source>
</evidence>
<dbReference type="InterPro" id="IPR040582">
    <property type="entry name" value="OB_MalK-like"/>
</dbReference>
<dbReference type="PANTHER" id="PTHR43875">
    <property type="entry name" value="MALTODEXTRIN IMPORT ATP-BINDING PROTEIN MSMX"/>
    <property type="match status" value="1"/>
</dbReference>
<evidence type="ECO:0000256" key="4">
    <source>
        <dbReference type="ARBA" id="ARBA00022840"/>
    </source>
</evidence>
<accession>A0A937RI58</accession>
<keyword evidence="2" id="KW-1003">Cell membrane</keyword>
<keyword evidence="3" id="KW-0547">Nucleotide-binding</keyword>
<evidence type="ECO:0000256" key="6">
    <source>
        <dbReference type="ARBA" id="ARBA00023136"/>
    </source>
</evidence>
<dbReference type="AlphaFoldDB" id="A0A937RI58"/>
<dbReference type="GO" id="GO:0008643">
    <property type="term" value="P:carbohydrate transport"/>
    <property type="evidence" value="ECO:0007669"/>
    <property type="project" value="InterPro"/>
</dbReference>
<evidence type="ECO:0000259" key="8">
    <source>
        <dbReference type="PROSITE" id="PS50893"/>
    </source>
</evidence>
<proteinExistence type="predicted"/>
<dbReference type="RefSeq" id="WP_203007193.1">
    <property type="nucleotide sequence ID" value="NZ_JADWYU010000073.1"/>
</dbReference>
<dbReference type="GO" id="GO:0016887">
    <property type="term" value="F:ATP hydrolysis activity"/>
    <property type="evidence" value="ECO:0007669"/>
    <property type="project" value="InterPro"/>
</dbReference>
<dbReference type="Pfam" id="PF00005">
    <property type="entry name" value="ABC_tran"/>
    <property type="match status" value="1"/>
</dbReference>
<dbReference type="SUPFAM" id="SSF52540">
    <property type="entry name" value="P-loop containing nucleoside triphosphate hydrolases"/>
    <property type="match status" value="1"/>
</dbReference>
<keyword evidence="6" id="KW-0472">Membrane</keyword>
<sequence>MASIRIEGLTKAFGATRAVDEIWLDITDGDFLVLLGPSGCGKTTLLRMIAGLVEPTAGRVILADRDITYLPPRERDVAMVFQSYALYPHLSVERNIGFPLRAARRPKAEVAARVREVATQLELDGLLGRRPRELSGGQRQRVALGRALVRDPAAFLMDEPLSNLDAKLRTATRTELTALHRRLGSTFVYVTHDQVEAMTMATRVALLDGGRLEQVGTPTEVYDRPASVFVAGFLGSPPMNLLPATVAGRDGRVVVTAAGVDLPLWPGTADRQGVTLGIRPEHLRVLPAHTAADDAGADAARLSGTVTGLENLGSEEVGWLALDTAGPSAAGARGAAVAVRGPRPLGLTLGARVSLTVAPEHVHLFGRESGRRLEWRPGAAVPSQPTSATLATAAG</sequence>
<dbReference type="Gene3D" id="2.40.50.140">
    <property type="entry name" value="Nucleic acid-binding proteins"/>
    <property type="match status" value="1"/>
</dbReference>
<gene>
    <name evidence="9" type="ORF">I7412_11530</name>
</gene>
<feature type="compositionally biased region" description="Polar residues" evidence="7">
    <location>
        <begin position="383"/>
        <end position="395"/>
    </location>
</feature>
<evidence type="ECO:0000256" key="3">
    <source>
        <dbReference type="ARBA" id="ARBA00022741"/>
    </source>
</evidence>
<organism evidence="9 10">
    <name type="scientific">Frankia nepalensis</name>
    <dbReference type="NCBI Taxonomy" id="1836974"/>
    <lineage>
        <taxon>Bacteria</taxon>
        <taxon>Bacillati</taxon>
        <taxon>Actinomycetota</taxon>
        <taxon>Actinomycetes</taxon>
        <taxon>Frankiales</taxon>
        <taxon>Frankiaceae</taxon>
        <taxon>Frankia</taxon>
    </lineage>
</organism>
<dbReference type="InterPro" id="IPR012340">
    <property type="entry name" value="NA-bd_OB-fold"/>
</dbReference>
<evidence type="ECO:0000256" key="5">
    <source>
        <dbReference type="ARBA" id="ARBA00022967"/>
    </source>
</evidence>
<evidence type="ECO:0000256" key="2">
    <source>
        <dbReference type="ARBA" id="ARBA00022475"/>
    </source>
</evidence>
<dbReference type="FunFam" id="3.40.50.300:FF:000042">
    <property type="entry name" value="Maltose/maltodextrin ABC transporter, ATP-binding protein"/>
    <property type="match status" value="1"/>
</dbReference>
<dbReference type="InterPro" id="IPR027417">
    <property type="entry name" value="P-loop_NTPase"/>
</dbReference>
<reference evidence="9" key="1">
    <citation type="submission" date="2020-12" db="EMBL/GenBank/DDBJ databases">
        <title>Genomic characterization of non-nitrogen-fixing Frankia strains.</title>
        <authorList>
            <person name="Carlos-Shanley C."/>
            <person name="Guerra T."/>
            <person name="Hahn D."/>
        </authorList>
    </citation>
    <scope>NUCLEOTIDE SEQUENCE</scope>
    <source>
        <strain evidence="9">CN6</strain>
    </source>
</reference>
<dbReference type="CDD" id="cd03301">
    <property type="entry name" value="ABC_MalK_N"/>
    <property type="match status" value="1"/>
</dbReference>
<comment type="caution">
    <text evidence="9">The sequence shown here is derived from an EMBL/GenBank/DDBJ whole genome shotgun (WGS) entry which is preliminary data.</text>
</comment>
<dbReference type="InterPro" id="IPR017871">
    <property type="entry name" value="ABC_transporter-like_CS"/>
</dbReference>
<keyword evidence="1" id="KW-0813">Transport</keyword>
<dbReference type="PROSITE" id="PS50893">
    <property type="entry name" value="ABC_TRANSPORTER_2"/>
    <property type="match status" value="1"/>
</dbReference>
<keyword evidence="4 9" id="KW-0067">ATP-binding</keyword>